<dbReference type="PANTHER" id="PTHR33116">
    <property type="entry name" value="REVERSE TRANSCRIPTASE ZINC-BINDING DOMAIN-CONTAINING PROTEIN-RELATED-RELATED"/>
    <property type="match status" value="1"/>
</dbReference>
<sequence>MAMKWLYKFRGALKSIIWRLQKKVNCISRDNWLPSEEMVNHLMISSEIVSTRYQPYNLAVLSKAPYPTFNQYTAGLLNNERDLQVQEQEHKSQVSTYTHVFMAQRGRGQRGRGYGGKQFNSRGRGFVQAGNYNWSSNTKTPLVNSNPAPQQSMLQKKFQPKTMTSQGEKTCQICGINGHTALQCWYRFDHAYQSEELPQALATITLEDDKDQTFYADTGASDHMTSVTSNLIFKRPYNGKQKVYIGDGTPLHITHIGSTSVGPLKLNNVLVVPNLKKNLISISKFTEENPCIFEFSSSGFVVKDQITQAVLAKGTRKGQLYALDEGEKYALAAMTNKHVSCPGTPEQNGVVERKHRHITETSLTMLFHANMPLRNPELGSTQEPRMVLGSCVEPRTGFLRRTQNRVPAQNPEPDGELCKYPDSDGWLQAVSHLQPSKDIDDVPSISTLAQQFIDLTSEEEHSQLTIDRISAIPSVNEDESSQQSQDNGTIRTTENNNSPMLAPTEENQSELVPEDQGNEIQYQRTQEQSGNWEIIEVVVSNRSGVSPPSYNNVSISTHPMQTRAHTGAHSGHVKTIFPKNANTMVTDKSILQFVGPDIMEPKAVRKALQSTHWVKAMQEEIDALHKNNTWTLVPPPSETNIVGSRWVFKTKLNPNGTVERFKGRLVARGFSQMPGVDFEQLDVKNAFHHGKLKEMVYMTQPPGFEDPKYPHSVCQLNRSIYGLKQAPRAWFDTFPLYLLKMGFHCSQADSSCFVLHNPKGTALLLVYVDDIVLTASSDDLLQNIISHLSREFALKDLGDLRYFLGIEVDKFYGGIFLSQAKYAHDILTRASMLEASFIATPLATKENTTSRDCDFLIFVQKGSSDPELGEEGQHGSGKASIIEEGFEKSKNTRRMMRLGTDGGTKTYGAVIDVYTTEPRCSSSPTFPKIGAMKTCGKLLRDLGEYWPSIAHRGDQRGEAGLDSSDSLRSPVHGFSKKEGVRGHRTYADVVKGSSKVEPIRENKQETTGDPNFRQQIRSNWKKSPKQVWIPKAKEQVKHSLEFIVKEDDVSWLEGCYVGVAHSVEIIPNLQEKIFMEGYFSCKVRAMGGSLVLLEGGDKEEIKDLAELAPQWLGQWFSEINPWKSSIVSRERFVWLRCQGVPVHAWKPEFFASIGAVWGKFITLDDSTSLRKRLDIGRLLISTSTMEFISKVMNIKVNGEPFIIKVMEEEASNGTFSMKSDHLFKMLSDTDSEASESWSLESVQEGGGSKGYRSFLDGKMEDDDVEEEDIETDTESRDELAHSRWKNGRQIRKEDQNSAVNDVSINAEGYQEDLADSGGRKNQIQSLGNHEMTPADWETVPETQPNGNRDQHRGEVDIGPYKLANPIALEGCGTNVGTDIAQQEKNGPVVVGPTSAEDRCLPEDNGADPKYINRAEEEASFQKNQEKKNSSSNLRLSQTVQKEPSFWEGFLTESRSEKEWMGRKHKRLSKPRKKKSRSCASMLRIGRKEDRRINPVRGAKGSKMREAEEGLPKFHPGSQNQMAGESVNDSGIVNRNEILKRTQEPCNVERIWAFAKEIGAGHDGDEQEVIRRLKVMEERDKELFRKSKVSDDVRVGANEFKELVSRTWRSTEVTGWHRYRFKEKLKETKNALKVWSRSMVLEVDSNIQKLKESITALDLKAEMTTLSAEEVDGRRRRNEIVSIQVGDKVLDQVNEIKEEVANYYEKVFTEDRWQRPHLDGIAFKMISEDENSILLAPFREEEVKQAVWSCDCSKAPGPDGFNFRFIREMWEEIKDDMLGYVEDFHKHGKLVRGANSSFIVLIPKVINPQKIEEFRPISLIGVMYKVIAKLLSNRLCAVMDKLIGESQMAFVGGRQMVDSIVIANEIVDEAKRKKKASFAFKLDFEKAYDNVCWEFLQYMMSRMGFKPKWRRWIDECLRTAEVSVLINGSNTRQVKISKGLRQGDPLSPYLFLLVAEGLNGIISSAANRGLFEGITVGSNERRWSHLQFADDTILFDKAEEENIWAAKSIMRIFELVLGLKINFGKSQLMGISVSDEWKTKMAHILNCKQGTFPCKYLGVPIGGNGRNAKVWKPLIESFKKKLCSWKGRFLSLGGRITLLNSVLSNIPVFFMSVHLLPKGVILSLEKIRRNFLWGGEEGTRKTSWVCWDKVCKSKKEGGLGVKELRSFNLALLGKWWSRLASGNDGPLHRIIEEKYGNVDSHWLEWIQENSHKGSSWWRNICKLDNVVHNKRGWLSDGFKLKMGEGNTVRFWKDVWIGNQTLANQFPSLFRVSSGKEDRISKLGKWRDGKWEWSVQWRRSLFEWEKDKWFELQALLDNTKPDQEQKDRWEWKHDKEGVYVIKTAYNVLSSNNGNVKAWIYKRIWSRLVPTKVSAFTWQALQDRIPTKLNLFRRGIITDPNQVLCGLCGESTEDSNHLFIHCRDSCSVWQKCLQWWGISTAMPNTCIETFEQHQSVFKESSVRAGWDVVWLAFIWSIWILRNGKIFRKSEFEVNRMFELVQLRAFNWIKGKANGYSFNMYEWMMEPDFVMQIGRVVLLHEEALLEAEYRALASTTAEMVWITYLLRDIGISLPSPPQLFSDNIRTLITRYIPSTEQVVDILTKPFPRQQYQLLRFKLGVVASPYSSLRGSMKAQVQNQSRRETRDNENKQEIIHTAEIEERQKQHL</sequence>
<proteinExistence type="predicted"/>
<feature type="region of interest" description="Disordered" evidence="2">
    <location>
        <begin position="956"/>
        <end position="975"/>
    </location>
</feature>
<feature type="compositionally biased region" description="Basic and acidic residues" evidence="2">
    <location>
        <begin position="2636"/>
        <end position="2648"/>
    </location>
</feature>
<gene>
    <name evidence="4" type="ORF">SLEP1_g39598</name>
</gene>
<keyword evidence="1" id="KW-0064">Aspartyl protease</keyword>
<dbReference type="InterPro" id="IPR026960">
    <property type="entry name" value="RVT-Znf"/>
</dbReference>
<keyword evidence="5" id="KW-1185">Reference proteome</keyword>
<evidence type="ECO:0000313" key="4">
    <source>
        <dbReference type="EMBL" id="GKV30823.1"/>
    </source>
</evidence>
<name>A0AAV5L0Q4_9ROSI</name>
<feature type="compositionally biased region" description="Acidic residues" evidence="2">
    <location>
        <begin position="1259"/>
        <end position="1272"/>
    </location>
</feature>
<dbReference type="Pfam" id="PF22936">
    <property type="entry name" value="Pol_BBD"/>
    <property type="match status" value="1"/>
</dbReference>
<dbReference type="InterPro" id="IPR043502">
    <property type="entry name" value="DNA/RNA_pol_sf"/>
</dbReference>
<dbReference type="CDD" id="cd01650">
    <property type="entry name" value="RT_nLTR_like"/>
    <property type="match status" value="1"/>
</dbReference>
<comment type="caution">
    <text evidence="4">The sequence shown here is derived from an EMBL/GenBank/DDBJ whole genome shotgun (WGS) entry which is preliminary data.</text>
</comment>
<accession>A0AAV5L0Q4</accession>
<feature type="region of interest" description="Disordered" evidence="2">
    <location>
        <begin position="471"/>
        <end position="514"/>
    </location>
</feature>
<dbReference type="SUPFAM" id="SSF53098">
    <property type="entry name" value="Ribonuclease H-like"/>
    <property type="match status" value="1"/>
</dbReference>
<dbReference type="Pfam" id="PF07727">
    <property type="entry name" value="RVT_2"/>
    <property type="match status" value="1"/>
</dbReference>
<reference evidence="4 5" key="1">
    <citation type="journal article" date="2021" name="Commun. Biol.">
        <title>The genome of Shorea leprosula (Dipterocarpaceae) highlights the ecological relevance of drought in aseasonal tropical rainforests.</title>
        <authorList>
            <person name="Ng K.K.S."/>
            <person name="Kobayashi M.J."/>
            <person name="Fawcett J.A."/>
            <person name="Hatakeyama M."/>
            <person name="Paape T."/>
            <person name="Ng C.H."/>
            <person name="Ang C.C."/>
            <person name="Tnah L.H."/>
            <person name="Lee C.T."/>
            <person name="Nishiyama T."/>
            <person name="Sese J."/>
            <person name="O'Brien M.J."/>
            <person name="Copetti D."/>
            <person name="Mohd Noor M.I."/>
            <person name="Ong R.C."/>
            <person name="Putra M."/>
            <person name="Sireger I.Z."/>
            <person name="Indrioko S."/>
            <person name="Kosugi Y."/>
            <person name="Izuno A."/>
            <person name="Isagi Y."/>
            <person name="Lee S.L."/>
            <person name="Shimizu K.K."/>
        </authorList>
    </citation>
    <scope>NUCLEOTIDE SEQUENCE [LARGE SCALE GENOMIC DNA]</scope>
    <source>
        <strain evidence="4">214</strain>
    </source>
</reference>
<feature type="region of interest" description="Disordered" evidence="2">
    <location>
        <begin position="1498"/>
        <end position="1525"/>
    </location>
</feature>
<dbReference type="InterPro" id="IPR012337">
    <property type="entry name" value="RNaseH-like_sf"/>
</dbReference>
<dbReference type="InterPro" id="IPR013103">
    <property type="entry name" value="RVT_2"/>
</dbReference>
<keyword evidence="1" id="KW-0378">Hydrolase</keyword>
<evidence type="ECO:0000259" key="3">
    <source>
        <dbReference type="PROSITE" id="PS50878"/>
    </source>
</evidence>
<feature type="region of interest" description="Disordered" evidence="2">
    <location>
        <begin position="1417"/>
        <end position="1436"/>
    </location>
</feature>
<dbReference type="PANTHER" id="PTHR33116:SF78">
    <property type="entry name" value="OS12G0587133 PROTEIN"/>
    <property type="match status" value="1"/>
</dbReference>
<feature type="compositionally biased region" description="Polar residues" evidence="2">
    <location>
        <begin position="1516"/>
        <end position="1525"/>
    </location>
</feature>
<feature type="region of interest" description="Disordered" evidence="2">
    <location>
        <begin position="2628"/>
        <end position="2648"/>
    </location>
</feature>
<feature type="region of interest" description="Disordered" evidence="2">
    <location>
        <begin position="1311"/>
        <end position="1355"/>
    </location>
</feature>
<dbReference type="EMBL" id="BPVZ01000089">
    <property type="protein sequence ID" value="GKV30823.1"/>
    <property type="molecule type" value="Genomic_DNA"/>
</dbReference>
<dbReference type="CDD" id="cd09272">
    <property type="entry name" value="RNase_HI_RT_Ty1"/>
    <property type="match status" value="1"/>
</dbReference>
<feature type="compositionally biased region" description="Polar residues" evidence="2">
    <location>
        <begin position="481"/>
        <end position="510"/>
    </location>
</feature>
<dbReference type="Proteomes" id="UP001054252">
    <property type="component" value="Unassembled WGS sequence"/>
</dbReference>
<feature type="region of interest" description="Disordered" evidence="2">
    <location>
        <begin position="1235"/>
        <end position="1295"/>
    </location>
</feature>
<dbReference type="PROSITE" id="PS50878">
    <property type="entry name" value="RT_POL"/>
    <property type="match status" value="1"/>
</dbReference>
<dbReference type="GO" id="GO:0004190">
    <property type="term" value="F:aspartic-type endopeptidase activity"/>
    <property type="evidence" value="ECO:0007669"/>
    <property type="project" value="UniProtKB-KW"/>
</dbReference>
<dbReference type="Pfam" id="PF00078">
    <property type="entry name" value="RVT_1"/>
    <property type="match status" value="1"/>
</dbReference>
<dbReference type="SUPFAM" id="SSF56672">
    <property type="entry name" value="DNA/RNA polymerases"/>
    <property type="match status" value="2"/>
</dbReference>
<dbReference type="InterPro" id="IPR000477">
    <property type="entry name" value="RT_dom"/>
</dbReference>
<dbReference type="Pfam" id="PF13966">
    <property type="entry name" value="zf-RVT"/>
    <property type="match status" value="1"/>
</dbReference>
<feature type="compositionally biased region" description="Basic residues" evidence="2">
    <location>
        <begin position="1462"/>
        <end position="1476"/>
    </location>
</feature>
<evidence type="ECO:0000256" key="2">
    <source>
        <dbReference type="SAM" id="MobiDB-lite"/>
    </source>
</evidence>
<feature type="compositionally biased region" description="Basic and acidic residues" evidence="2">
    <location>
        <begin position="1502"/>
        <end position="1511"/>
    </location>
</feature>
<protein>
    <recommendedName>
        <fullName evidence="3">Reverse transcriptase domain-containing protein</fullName>
    </recommendedName>
</protein>
<feature type="region of interest" description="Disordered" evidence="2">
    <location>
        <begin position="1387"/>
        <end position="1408"/>
    </location>
</feature>
<dbReference type="InterPro" id="IPR054722">
    <property type="entry name" value="PolX-like_BBD"/>
</dbReference>
<feature type="region of interest" description="Disordered" evidence="2">
    <location>
        <begin position="864"/>
        <end position="884"/>
    </location>
</feature>
<feature type="domain" description="Reverse transcriptase" evidence="3">
    <location>
        <begin position="1782"/>
        <end position="2060"/>
    </location>
</feature>
<evidence type="ECO:0000256" key="1">
    <source>
        <dbReference type="ARBA" id="ARBA00022750"/>
    </source>
</evidence>
<feature type="region of interest" description="Disordered" evidence="2">
    <location>
        <begin position="1460"/>
        <end position="1479"/>
    </location>
</feature>
<keyword evidence="1" id="KW-0645">Protease</keyword>
<organism evidence="4 5">
    <name type="scientific">Rubroshorea leprosula</name>
    <dbReference type="NCBI Taxonomy" id="152421"/>
    <lineage>
        <taxon>Eukaryota</taxon>
        <taxon>Viridiplantae</taxon>
        <taxon>Streptophyta</taxon>
        <taxon>Embryophyta</taxon>
        <taxon>Tracheophyta</taxon>
        <taxon>Spermatophyta</taxon>
        <taxon>Magnoliopsida</taxon>
        <taxon>eudicotyledons</taxon>
        <taxon>Gunneridae</taxon>
        <taxon>Pentapetalae</taxon>
        <taxon>rosids</taxon>
        <taxon>malvids</taxon>
        <taxon>Malvales</taxon>
        <taxon>Dipterocarpaceae</taxon>
        <taxon>Rubroshorea</taxon>
    </lineage>
</organism>
<evidence type="ECO:0000313" key="5">
    <source>
        <dbReference type="Proteomes" id="UP001054252"/>
    </source>
</evidence>